<dbReference type="Proteomes" id="UP000004348">
    <property type="component" value="Chromosome"/>
</dbReference>
<evidence type="ECO:0000313" key="1">
    <source>
        <dbReference type="EMBL" id="EGG42179.1"/>
    </source>
</evidence>
<gene>
    <name evidence="1" type="ORF">Nlim_0825</name>
</gene>
<accession>F3KK12</accession>
<dbReference type="HOGENOM" id="CLU_3038871_0_0_2"/>
<proteinExistence type="predicted"/>
<protein>
    <submittedName>
        <fullName evidence="1">Uncharacterized protein</fullName>
    </submittedName>
</protein>
<dbReference type="EMBL" id="AEGP01000033">
    <property type="protein sequence ID" value="EGG42179.1"/>
    <property type="molecule type" value="Genomic_DNA"/>
</dbReference>
<sequence length="55" mass="5990">MTTLSELRVCKLCGNVFSKKAGVAIISSCPQCHGTSLELITLNENSDEVYLDELD</sequence>
<organism evidence="1">
    <name type="scientific">Candidatus Nitrosarchaeum limnium SFB1</name>
    <dbReference type="NCBI Taxonomy" id="886738"/>
    <lineage>
        <taxon>Archaea</taxon>
        <taxon>Nitrososphaerota</taxon>
        <taxon>Nitrososphaeria</taxon>
        <taxon>Nitrosopumilales</taxon>
        <taxon>Nitrosopumilaceae</taxon>
        <taxon>Nitrosarchaeum</taxon>
    </lineage>
</organism>
<comment type="caution">
    <text evidence="1">The sequence shown here is derived from an EMBL/GenBank/DDBJ whole genome shotgun (WGS) entry which is preliminary data.</text>
</comment>
<dbReference type="AlphaFoldDB" id="F3KK12"/>
<reference evidence="1" key="1">
    <citation type="journal article" date="2011" name="PLoS ONE">
        <title>Genome of a low-salinity ammonia-oxidizing archaeon determined by single-cell and metagenomic analysis.</title>
        <authorList>
            <person name="Blainey P.C."/>
            <person name="Mosier A.C."/>
            <person name="Potanina A."/>
            <person name="Francis C.A."/>
            <person name="Quake S.R."/>
        </authorList>
    </citation>
    <scope>NUCLEOTIDE SEQUENCE [LARGE SCALE GENOMIC DNA]</scope>
    <source>
        <strain evidence="1">SFB1</strain>
    </source>
</reference>
<name>F3KK12_9ARCH</name>